<dbReference type="PANTHER" id="PTHR43383:SF2">
    <property type="entry name" value="AMIDOHYDROLASE 2 FAMILY PROTEIN"/>
    <property type="match status" value="1"/>
</dbReference>
<reference evidence="2" key="1">
    <citation type="submission" date="2022-07" db="EMBL/GenBank/DDBJ databases">
        <authorList>
            <person name="Macas J."/>
            <person name="Novak P."/>
            <person name="Neumann P."/>
        </authorList>
    </citation>
    <scope>NUCLEOTIDE SEQUENCE</scope>
</reference>
<name>A0A9P0YFE4_CUSEU</name>
<dbReference type="AlphaFoldDB" id="A0A9P0YFE4"/>
<sequence>MKDIKWKKAMNDEMEALQKNHTWEWVTLPPGKKTVGCRWIYNVKLDSDGNINRYKARLVAKGYTQKYGIDYGDTFAPVAKINTIRILLSIAANEDGSLRQFDVKNVFLNGHLDEEVYMDPPPDIYRNGKVCKLKRALYRLKLSPRAWFGRFSTFMKKSGYKQSDADHTLFVKTQKKSITALIVYVDDMVVTGNNPKEMAILQKVLAAEFELKDLGNLKYFLGIEVARSKQGISMCQRKYVLDLLAETCMLDCRPAETPVEVNH</sequence>
<evidence type="ECO:0000313" key="2">
    <source>
        <dbReference type="EMBL" id="CAH9050716.1"/>
    </source>
</evidence>
<evidence type="ECO:0000313" key="3">
    <source>
        <dbReference type="Proteomes" id="UP001152484"/>
    </source>
</evidence>
<dbReference type="InterPro" id="IPR043502">
    <property type="entry name" value="DNA/RNA_pol_sf"/>
</dbReference>
<organism evidence="2 3">
    <name type="scientific">Cuscuta europaea</name>
    <name type="common">European dodder</name>
    <dbReference type="NCBI Taxonomy" id="41803"/>
    <lineage>
        <taxon>Eukaryota</taxon>
        <taxon>Viridiplantae</taxon>
        <taxon>Streptophyta</taxon>
        <taxon>Embryophyta</taxon>
        <taxon>Tracheophyta</taxon>
        <taxon>Spermatophyta</taxon>
        <taxon>Magnoliopsida</taxon>
        <taxon>eudicotyledons</taxon>
        <taxon>Gunneridae</taxon>
        <taxon>Pentapetalae</taxon>
        <taxon>asterids</taxon>
        <taxon>lamiids</taxon>
        <taxon>Solanales</taxon>
        <taxon>Convolvulaceae</taxon>
        <taxon>Cuscuteae</taxon>
        <taxon>Cuscuta</taxon>
        <taxon>Cuscuta subgen. Cuscuta</taxon>
    </lineage>
</organism>
<protein>
    <recommendedName>
        <fullName evidence="1">Reverse transcriptase Ty1/copia-type domain-containing protein</fullName>
    </recommendedName>
</protein>
<keyword evidence="3" id="KW-1185">Reference proteome</keyword>
<feature type="domain" description="Reverse transcriptase Ty1/copia-type" evidence="1">
    <location>
        <begin position="20"/>
        <end position="260"/>
    </location>
</feature>
<dbReference type="Pfam" id="PF07727">
    <property type="entry name" value="RVT_2"/>
    <property type="match status" value="1"/>
</dbReference>
<dbReference type="PANTHER" id="PTHR43383">
    <property type="entry name" value="NODULIN 6"/>
    <property type="match status" value="1"/>
</dbReference>
<dbReference type="InterPro" id="IPR013103">
    <property type="entry name" value="RVT_2"/>
</dbReference>
<proteinExistence type="predicted"/>
<dbReference type="Proteomes" id="UP001152484">
    <property type="component" value="Unassembled WGS sequence"/>
</dbReference>
<gene>
    <name evidence="2" type="ORF">CEURO_LOCUS110</name>
</gene>
<dbReference type="EMBL" id="CAMAPE010000001">
    <property type="protein sequence ID" value="CAH9050716.1"/>
    <property type="molecule type" value="Genomic_DNA"/>
</dbReference>
<dbReference type="OrthoDB" id="128382at2759"/>
<evidence type="ECO:0000259" key="1">
    <source>
        <dbReference type="Pfam" id="PF07727"/>
    </source>
</evidence>
<comment type="caution">
    <text evidence="2">The sequence shown here is derived from an EMBL/GenBank/DDBJ whole genome shotgun (WGS) entry which is preliminary data.</text>
</comment>
<dbReference type="SUPFAM" id="SSF56672">
    <property type="entry name" value="DNA/RNA polymerases"/>
    <property type="match status" value="1"/>
</dbReference>
<accession>A0A9P0YFE4</accession>